<keyword evidence="4" id="KW-0949">S-adenosyl-L-methionine</keyword>
<evidence type="ECO:0000259" key="10">
    <source>
        <dbReference type="PROSITE" id="PS50040"/>
    </source>
</evidence>
<dbReference type="GO" id="GO:0005634">
    <property type="term" value="C:nucleus"/>
    <property type="evidence" value="ECO:0007669"/>
    <property type="project" value="TreeGrafter"/>
</dbReference>
<dbReference type="GO" id="GO:0032259">
    <property type="term" value="P:methylation"/>
    <property type="evidence" value="ECO:0007669"/>
    <property type="project" value="UniProtKB-KW"/>
</dbReference>
<dbReference type="PROSITE" id="PS50040">
    <property type="entry name" value="EF1G_C"/>
    <property type="match status" value="1"/>
</dbReference>
<evidence type="ECO:0000256" key="1">
    <source>
        <dbReference type="ARBA" id="ARBA00007996"/>
    </source>
</evidence>
<protein>
    <recommendedName>
        <fullName evidence="7">eEF-1B gamma</fullName>
    </recommendedName>
</protein>
<dbReference type="Gene3D" id="1.20.1050.10">
    <property type="match status" value="1"/>
</dbReference>
<name>A0A085LY45_9BILA</name>
<evidence type="ECO:0000256" key="6">
    <source>
        <dbReference type="ARBA" id="ARBA00022917"/>
    </source>
</evidence>
<dbReference type="Gene3D" id="3.30.70.1010">
    <property type="entry name" value="Translation elongation factor EF1B, gamma chain, conserved domain"/>
    <property type="match status" value="1"/>
</dbReference>
<dbReference type="PROSITE" id="PS51681">
    <property type="entry name" value="SAM_MT_NNMT_PNMT_TEMT"/>
    <property type="match status" value="1"/>
</dbReference>
<keyword evidence="5 8" id="KW-0251">Elongation factor</keyword>
<dbReference type="SUPFAM" id="SSF53335">
    <property type="entry name" value="S-adenosyl-L-methionine-dependent methyltransferases"/>
    <property type="match status" value="1"/>
</dbReference>
<dbReference type="Pfam" id="PF00647">
    <property type="entry name" value="EF1G"/>
    <property type="match status" value="1"/>
</dbReference>
<evidence type="ECO:0000256" key="2">
    <source>
        <dbReference type="ARBA" id="ARBA00022603"/>
    </source>
</evidence>
<dbReference type="SUPFAM" id="SSF89942">
    <property type="entry name" value="eEF1-gamma domain"/>
    <property type="match status" value="1"/>
</dbReference>
<dbReference type="FunFam" id="3.30.70.1010:FF:000001">
    <property type="entry name" value="Elongation factor 1-gamma 1"/>
    <property type="match status" value="1"/>
</dbReference>
<dbReference type="Pfam" id="PF01234">
    <property type="entry name" value="NNMT_PNMT_TEMT"/>
    <property type="match status" value="1"/>
</dbReference>
<evidence type="ECO:0000256" key="3">
    <source>
        <dbReference type="ARBA" id="ARBA00022679"/>
    </source>
</evidence>
<dbReference type="GO" id="GO:0003746">
    <property type="term" value="F:translation elongation factor activity"/>
    <property type="evidence" value="ECO:0007669"/>
    <property type="project" value="UniProtKB-UniRule"/>
</dbReference>
<evidence type="ECO:0000256" key="5">
    <source>
        <dbReference type="ARBA" id="ARBA00022768"/>
    </source>
</evidence>
<dbReference type="Proteomes" id="UP000030758">
    <property type="component" value="Unassembled WGS sequence"/>
</dbReference>
<dbReference type="FunFam" id="1.20.1050.10:FF:000006">
    <property type="entry name" value="Elongation factor 1 gamma"/>
    <property type="match status" value="1"/>
</dbReference>
<proteinExistence type="inferred from homology"/>
<dbReference type="SMART" id="SM01183">
    <property type="entry name" value="EF1G"/>
    <property type="match status" value="1"/>
</dbReference>
<evidence type="ECO:0000313" key="13">
    <source>
        <dbReference type="EMBL" id="KFD70262.1"/>
    </source>
</evidence>
<keyword evidence="2" id="KW-0489">Methyltransferase</keyword>
<evidence type="ECO:0000256" key="4">
    <source>
        <dbReference type="ARBA" id="ARBA00022691"/>
    </source>
</evidence>
<sequence length="687" mass="78802">MAVCGTLFCVQNSFQAKKLLAVAELSNVKLKTDDVSMAKSAHENPLSNQVYFVSSKGQHLCSPNAIALYLSNAMTALKDQFHVVQIVEWLDMADTQFLPHVLTWVLPSLSAMEFNKSKVEDAKQQLAAQLRWLNGVMFSRTFLVGERLSVADVVLACNLLPAFQHVLDEKQRTQYVNVTRWFLTVVNQPFFKKAYGPWELCTKPAEFERSKYQEFESATSGKAKKAKKPKEPAAAKPAEEPKKPPEDEEDEDVPAEPKQKDPFAAFPKGKFDMEAFKRVYSNEDTITKALPYFWEHFDPENYSIWYCEYKYPNELTKVFMSCNLITGMFQRLDRMRKNAFASVCVFGTDNNASISGVWIWRGHELAFTLSEDWQIDYESYTWDKLDPAAEKTKKLVEEYFAWEGSFDGKTFNQGKIFNMFDHQSTKDEGDKATGENDKTMDTLTRDDYQWAFDPYAYLNAFYSSPMEDSAMTMVLSLLPIVAARLPRSRRLLDVGSGPTVHVPIVFRRKVDEIYLSDYLPQNRELLRKWLQNDESFDWSVIVRFLLCQEADHNCAVDQAEAQAKVKVQSVLACDILSTHVIEPSDIGNDFDIVTSFFCIEYAVRTHVEYCRALSNVIGLVKIGGYLVLAGVLSETWYQFGGRRFSCYQLDENELFSLLNQCGMDTREQQLIYYNHCDVFLLVAKRIV</sequence>
<keyword evidence="3" id="KW-0808">Transferase</keyword>
<evidence type="ECO:0000256" key="7">
    <source>
        <dbReference type="ARBA" id="ARBA00030426"/>
    </source>
</evidence>
<comment type="similarity">
    <text evidence="1">Belongs to the class I-like SAM-binding methyltransferase superfamily. NNMT/PNMT/TEMT family.</text>
</comment>
<dbReference type="EMBL" id="KL367489">
    <property type="protein sequence ID" value="KFD70262.1"/>
    <property type="molecule type" value="Genomic_DNA"/>
</dbReference>
<dbReference type="InterPro" id="IPR050802">
    <property type="entry name" value="EF-GSTs"/>
</dbReference>
<dbReference type="InterPro" id="IPR036282">
    <property type="entry name" value="Glutathione-S-Trfase_C_sf"/>
</dbReference>
<feature type="domain" description="EF-1-gamma C-terminal" evidence="10">
    <location>
        <begin position="259"/>
        <end position="418"/>
    </location>
</feature>
<gene>
    <name evidence="12" type="ORF">M513_09220</name>
    <name evidence="13" type="ORF">M514_09220</name>
</gene>
<dbReference type="InterPro" id="IPR004046">
    <property type="entry name" value="GST_C"/>
</dbReference>
<dbReference type="InterPro" id="IPR000940">
    <property type="entry name" value="NNMT_TEMT_trans"/>
</dbReference>
<keyword evidence="14" id="KW-1185">Reference proteome</keyword>
<dbReference type="PANTHER" id="PTHR43986:SF1">
    <property type="entry name" value="ELONGATION FACTOR 1-GAMMA"/>
    <property type="match status" value="1"/>
</dbReference>
<dbReference type="GO" id="GO:0005737">
    <property type="term" value="C:cytoplasm"/>
    <property type="evidence" value="ECO:0007669"/>
    <property type="project" value="TreeGrafter"/>
</dbReference>
<organism evidence="12 14">
    <name type="scientific">Trichuris suis</name>
    <name type="common">pig whipworm</name>
    <dbReference type="NCBI Taxonomy" id="68888"/>
    <lineage>
        <taxon>Eukaryota</taxon>
        <taxon>Metazoa</taxon>
        <taxon>Ecdysozoa</taxon>
        <taxon>Nematoda</taxon>
        <taxon>Enoplea</taxon>
        <taxon>Dorylaimia</taxon>
        <taxon>Trichinellida</taxon>
        <taxon>Trichuridae</taxon>
        <taxon>Trichuris</taxon>
    </lineage>
</organism>
<dbReference type="EMBL" id="KL363262">
    <property type="protein sequence ID" value="KFD49891.1"/>
    <property type="molecule type" value="Genomic_DNA"/>
</dbReference>
<dbReference type="InterPro" id="IPR001662">
    <property type="entry name" value="EF1B_G_C"/>
</dbReference>
<evidence type="ECO:0000256" key="9">
    <source>
        <dbReference type="SAM" id="MobiDB-lite"/>
    </source>
</evidence>
<evidence type="ECO:0000259" key="11">
    <source>
        <dbReference type="PROSITE" id="PS50405"/>
    </source>
</evidence>
<dbReference type="InterPro" id="IPR029063">
    <property type="entry name" value="SAM-dependent_MTases_sf"/>
</dbReference>
<dbReference type="SUPFAM" id="SSF47616">
    <property type="entry name" value="GST C-terminal domain-like"/>
    <property type="match status" value="1"/>
</dbReference>
<keyword evidence="6 8" id="KW-0648">Protein biosynthesis</keyword>
<dbReference type="CDD" id="cd03181">
    <property type="entry name" value="GST_C_EF1Bgamma_like"/>
    <property type="match status" value="1"/>
</dbReference>
<dbReference type="PANTHER" id="PTHR43986">
    <property type="entry name" value="ELONGATION FACTOR 1-GAMMA"/>
    <property type="match status" value="1"/>
</dbReference>
<dbReference type="Gene3D" id="3.40.50.150">
    <property type="entry name" value="Vaccinia Virus protein VP39"/>
    <property type="match status" value="1"/>
</dbReference>
<dbReference type="InterPro" id="IPR010987">
    <property type="entry name" value="Glutathione-S-Trfase_C-like"/>
</dbReference>
<dbReference type="InterPro" id="IPR036433">
    <property type="entry name" value="EF1B_G_C_sf"/>
</dbReference>
<feature type="region of interest" description="Disordered" evidence="9">
    <location>
        <begin position="218"/>
        <end position="265"/>
    </location>
</feature>
<evidence type="ECO:0000313" key="14">
    <source>
        <dbReference type="Proteomes" id="UP000030764"/>
    </source>
</evidence>
<dbReference type="Proteomes" id="UP000030764">
    <property type="component" value="Unassembled WGS sequence"/>
</dbReference>
<dbReference type="GO" id="GO:0008168">
    <property type="term" value="F:methyltransferase activity"/>
    <property type="evidence" value="ECO:0007669"/>
    <property type="project" value="UniProtKB-KW"/>
</dbReference>
<reference evidence="12 14" key="1">
    <citation type="journal article" date="2014" name="Nat. Genet.">
        <title>Genome and transcriptome of the porcine whipworm Trichuris suis.</title>
        <authorList>
            <person name="Jex A.R."/>
            <person name="Nejsum P."/>
            <person name="Schwarz E.M."/>
            <person name="Hu L."/>
            <person name="Young N.D."/>
            <person name="Hall R.S."/>
            <person name="Korhonen P.K."/>
            <person name="Liao S."/>
            <person name="Thamsborg S."/>
            <person name="Xia J."/>
            <person name="Xu P."/>
            <person name="Wang S."/>
            <person name="Scheerlinck J.P."/>
            <person name="Hofmann A."/>
            <person name="Sternberg P.W."/>
            <person name="Wang J."/>
            <person name="Gasser R.B."/>
        </authorList>
    </citation>
    <scope>NUCLEOTIDE SEQUENCE [LARGE SCALE GENOMIC DNA]</scope>
    <source>
        <strain evidence="13">DCEP-RM93F</strain>
        <strain evidence="12">DCEP-RM93M</strain>
    </source>
</reference>
<feature type="compositionally biased region" description="Basic and acidic residues" evidence="9">
    <location>
        <begin position="229"/>
        <end position="245"/>
    </location>
</feature>
<dbReference type="PROSITE" id="PS50405">
    <property type="entry name" value="GST_CTER"/>
    <property type="match status" value="1"/>
</dbReference>
<feature type="domain" description="GST C-terminal" evidence="11">
    <location>
        <begin position="79"/>
        <end position="207"/>
    </location>
</feature>
<accession>A0A085LY45</accession>
<dbReference type="Pfam" id="PF00043">
    <property type="entry name" value="GST_C"/>
    <property type="match status" value="1"/>
</dbReference>
<dbReference type="AlphaFoldDB" id="A0A085LY45"/>
<evidence type="ECO:0000256" key="8">
    <source>
        <dbReference type="PROSITE-ProRule" id="PRU00519"/>
    </source>
</evidence>
<evidence type="ECO:0000313" key="12">
    <source>
        <dbReference type="EMBL" id="KFD49891.1"/>
    </source>
</evidence>